<reference evidence="4 5" key="1">
    <citation type="journal article" date="2023" name="Plants (Basel)">
        <title>Bridging the Gap: Combining Genomics and Transcriptomics Approaches to Understand Stylosanthes scabra, an Orphan Legume from the Brazilian Caatinga.</title>
        <authorList>
            <person name="Ferreira-Neto J.R.C."/>
            <person name="da Silva M.D."/>
            <person name="Binneck E."/>
            <person name="de Melo N.F."/>
            <person name="da Silva R.H."/>
            <person name="de Melo A.L.T.M."/>
            <person name="Pandolfi V."/>
            <person name="Bustamante F.O."/>
            <person name="Brasileiro-Vidal A.C."/>
            <person name="Benko-Iseppon A.M."/>
        </authorList>
    </citation>
    <scope>NUCLEOTIDE SEQUENCE [LARGE SCALE GENOMIC DNA]</scope>
    <source>
        <tissue evidence="4">Leaves</tissue>
    </source>
</reference>
<accession>A0ABU6VCB6</accession>
<keyword evidence="2" id="KW-1133">Transmembrane helix</keyword>
<evidence type="ECO:0000256" key="2">
    <source>
        <dbReference type="SAM" id="Phobius"/>
    </source>
</evidence>
<sequence length="460" mass="53527">MEQLGVRHRMMSTGQHEDEGYESQQSLDTCKAELLDDDEEENIITNKILPEIKKRKRLSLSELREVKVPCQRQSSSKLKSHNHESKNRWSAQRYKVAEQKVLEILKAEGATFEHPITGPALRMASRKHISDTGLLDHLLKHIDGKVAPGGTERFRRCFNANRIMEYWLESADLDKVHQKEQLQLSYRTPPYVSSEGCTSSRDTNSSDELKLVKTEMAQLKKCMQELIAEQQQKSETSLTRFQEARKGFVKWKAVIDHHIKEIMASVKDVQVKYDDLVIWKIKVEQQLAEITNKLNDLKDSKECPTFRPQETWKDWIGSTNLDHIHGVEFATWIGSSGLLNVQQEVIHEDPNSALPIQQRSEELTYTERKQDQPNVTPDSSTTVNSKSDLDTSLMMFQVMLIVCTCHFSIVLQIYVFFFSRVFSFFIIFSHRRCIRIYSNGERELSNSYWRCQMLYIVCWL</sequence>
<protein>
    <recommendedName>
        <fullName evidence="3">PTC1-like winged helix-turn-helix domain-containing protein</fullName>
    </recommendedName>
</protein>
<feature type="domain" description="PTC1-like winged helix-turn-helix" evidence="3">
    <location>
        <begin position="88"/>
        <end position="170"/>
    </location>
</feature>
<dbReference type="PANTHER" id="PTHR46740:SF1">
    <property type="entry name" value="DYAD PROTEIN"/>
    <property type="match status" value="1"/>
</dbReference>
<dbReference type="Proteomes" id="UP001341840">
    <property type="component" value="Unassembled WGS sequence"/>
</dbReference>
<dbReference type="InterPro" id="IPR059080">
    <property type="entry name" value="WHD_PTC1"/>
</dbReference>
<feature type="compositionally biased region" description="Polar residues" evidence="1">
    <location>
        <begin position="372"/>
        <end position="384"/>
    </location>
</feature>
<proteinExistence type="predicted"/>
<keyword evidence="2" id="KW-0472">Membrane</keyword>
<dbReference type="Pfam" id="PF25874">
    <property type="entry name" value="WHD_plant_repro"/>
    <property type="match status" value="1"/>
</dbReference>
<comment type="caution">
    <text evidence="4">The sequence shown here is derived from an EMBL/GenBank/DDBJ whole genome shotgun (WGS) entry which is preliminary data.</text>
</comment>
<dbReference type="InterPro" id="IPR044221">
    <property type="entry name" value="DYAD/AMEIOTIC1"/>
</dbReference>
<keyword evidence="5" id="KW-1185">Reference proteome</keyword>
<feature type="compositionally biased region" description="Basic residues" evidence="1">
    <location>
        <begin position="1"/>
        <end position="10"/>
    </location>
</feature>
<evidence type="ECO:0000313" key="5">
    <source>
        <dbReference type="Proteomes" id="UP001341840"/>
    </source>
</evidence>
<dbReference type="PANTHER" id="PTHR46740">
    <property type="entry name" value="PROTEIN DYAD"/>
    <property type="match status" value="1"/>
</dbReference>
<gene>
    <name evidence="4" type="ORF">PIB30_036225</name>
</gene>
<evidence type="ECO:0000259" key="3">
    <source>
        <dbReference type="Pfam" id="PF25874"/>
    </source>
</evidence>
<organism evidence="4 5">
    <name type="scientific">Stylosanthes scabra</name>
    <dbReference type="NCBI Taxonomy" id="79078"/>
    <lineage>
        <taxon>Eukaryota</taxon>
        <taxon>Viridiplantae</taxon>
        <taxon>Streptophyta</taxon>
        <taxon>Embryophyta</taxon>
        <taxon>Tracheophyta</taxon>
        <taxon>Spermatophyta</taxon>
        <taxon>Magnoliopsida</taxon>
        <taxon>eudicotyledons</taxon>
        <taxon>Gunneridae</taxon>
        <taxon>Pentapetalae</taxon>
        <taxon>rosids</taxon>
        <taxon>fabids</taxon>
        <taxon>Fabales</taxon>
        <taxon>Fabaceae</taxon>
        <taxon>Papilionoideae</taxon>
        <taxon>50 kb inversion clade</taxon>
        <taxon>dalbergioids sensu lato</taxon>
        <taxon>Dalbergieae</taxon>
        <taxon>Pterocarpus clade</taxon>
        <taxon>Stylosanthes</taxon>
    </lineage>
</organism>
<evidence type="ECO:0000256" key="1">
    <source>
        <dbReference type="SAM" id="MobiDB-lite"/>
    </source>
</evidence>
<name>A0ABU6VCB6_9FABA</name>
<feature type="region of interest" description="Disordered" evidence="1">
    <location>
        <begin position="365"/>
        <end position="384"/>
    </location>
</feature>
<feature type="transmembrane region" description="Helical" evidence="2">
    <location>
        <begin position="395"/>
        <end position="428"/>
    </location>
</feature>
<feature type="region of interest" description="Disordered" evidence="1">
    <location>
        <begin position="1"/>
        <end position="24"/>
    </location>
</feature>
<keyword evidence="2" id="KW-0812">Transmembrane</keyword>
<dbReference type="EMBL" id="JASCZI010151211">
    <property type="protein sequence ID" value="MED6170961.1"/>
    <property type="molecule type" value="Genomic_DNA"/>
</dbReference>
<evidence type="ECO:0000313" key="4">
    <source>
        <dbReference type="EMBL" id="MED6170961.1"/>
    </source>
</evidence>